<keyword evidence="2" id="KW-0238">DNA-binding</keyword>
<dbReference type="SMART" id="SM00347">
    <property type="entry name" value="HTH_MARR"/>
    <property type="match status" value="1"/>
</dbReference>
<dbReference type="InterPro" id="IPR039422">
    <property type="entry name" value="MarR/SlyA-like"/>
</dbReference>
<evidence type="ECO:0000313" key="6">
    <source>
        <dbReference type="Proteomes" id="UP000248887"/>
    </source>
</evidence>
<dbReference type="PANTHER" id="PTHR33164:SF64">
    <property type="entry name" value="TRANSCRIPTIONAL REGULATOR SLYA"/>
    <property type="match status" value="1"/>
</dbReference>
<dbReference type="GO" id="GO:0003677">
    <property type="term" value="F:DNA binding"/>
    <property type="evidence" value="ECO:0007669"/>
    <property type="project" value="UniProtKB-KW"/>
</dbReference>
<sequence>MRIMTDVPLGFLLVDAARLYRARLDHAFEQAGLGLTAGEARTLAHVSINPGLRQGVLAERMNIEPMTMVGYLDRLESQQLIARDPDATDRRAKIVRLTATAAPLLEKVMAAAVTAREEALAGLAPEQRDTLRTVLEQVRANLCAPSRSSEP</sequence>
<dbReference type="Proteomes" id="UP000248887">
    <property type="component" value="Unassembled WGS sequence"/>
</dbReference>
<evidence type="ECO:0000259" key="4">
    <source>
        <dbReference type="PROSITE" id="PS50995"/>
    </source>
</evidence>
<dbReference type="InterPro" id="IPR036390">
    <property type="entry name" value="WH_DNA-bd_sf"/>
</dbReference>
<dbReference type="GO" id="GO:0006950">
    <property type="term" value="P:response to stress"/>
    <property type="evidence" value="ECO:0007669"/>
    <property type="project" value="TreeGrafter"/>
</dbReference>
<dbReference type="PROSITE" id="PS50995">
    <property type="entry name" value="HTH_MARR_2"/>
    <property type="match status" value="1"/>
</dbReference>
<protein>
    <submittedName>
        <fullName evidence="5">MarR family transcriptional regulator</fullName>
    </submittedName>
</protein>
<gene>
    <name evidence="5" type="ORF">DI549_02380</name>
</gene>
<reference evidence="5 6" key="1">
    <citation type="submission" date="2017-08" db="EMBL/GenBank/DDBJ databases">
        <title>Infants hospitalized years apart are colonized by the same room-sourced microbial strains.</title>
        <authorList>
            <person name="Brooks B."/>
            <person name="Olm M.R."/>
            <person name="Firek B.A."/>
            <person name="Baker R."/>
            <person name="Thomas B.C."/>
            <person name="Morowitz M.J."/>
            <person name="Banfield J.F."/>
        </authorList>
    </citation>
    <scope>NUCLEOTIDE SEQUENCE [LARGE SCALE GENOMIC DNA]</scope>
    <source>
        <strain evidence="5">S2_005_001_R2_27</strain>
    </source>
</reference>
<dbReference type="PANTHER" id="PTHR33164">
    <property type="entry name" value="TRANSCRIPTIONAL REGULATOR, MARR FAMILY"/>
    <property type="match status" value="1"/>
</dbReference>
<comment type="caution">
    <text evidence="5">The sequence shown here is derived from an EMBL/GenBank/DDBJ whole genome shotgun (WGS) entry which is preliminary data.</text>
</comment>
<accession>A0A2W5R8W7</accession>
<dbReference type="Pfam" id="PF01047">
    <property type="entry name" value="MarR"/>
    <property type="match status" value="1"/>
</dbReference>
<evidence type="ECO:0000256" key="1">
    <source>
        <dbReference type="ARBA" id="ARBA00023015"/>
    </source>
</evidence>
<dbReference type="AlphaFoldDB" id="A0A2W5R8W7"/>
<dbReference type="PRINTS" id="PR00598">
    <property type="entry name" value="HTHMARR"/>
</dbReference>
<feature type="domain" description="HTH marR-type" evidence="4">
    <location>
        <begin position="6"/>
        <end position="140"/>
    </location>
</feature>
<keyword evidence="3" id="KW-0804">Transcription</keyword>
<dbReference type="InterPro" id="IPR036388">
    <property type="entry name" value="WH-like_DNA-bd_sf"/>
</dbReference>
<dbReference type="SUPFAM" id="SSF46785">
    <property type="entry name" value="Winged helix' DNA-binding domain"/>
    <property type="match status" value="1"/>
</dbReference>
<organism evidence="5 6">
    <name type="scientific">Ancylobacter novellus</name>
    <name type="common">Thiobacillus novellus</name>
    <dbReference type="NCBI Taxonomy" id="921"/>
    <lineage>
        <taxon>Bacteria</taxon>
        <taxon>Pseudomonadati</taxon>
        <taxon>Pseudomonadota</taxon>
        <taxon>Alphaproteobacteria</taxon>
        <taxon>Hyphomicrobiales</taxon>
        <taxon>Xanthobacteraceae</taxon>
        <taxon>Ancylobacter</taxon>
    </lineage>
</organism>
<keyword evidence="1" id="KW-0805">Transcription regulation</keyword>
<dbReference type="InterPro" id="IPR000835">
    <property type="entry name" value="HTH_MarR-typ"/>
</dbReference>
<proteinExistence type="predicted"/>
<dbReference type="EMBL" id="QFQD01000004">
    <property type="protein sequence ID" value="PZQ85259.1"/>
    <property type="molecule type" value="Genomic_DNA"/>
</dbReference>
<evidence type="ECO:0000256" key="3">
    <source>
        <dbReference type="ARBA" id="ARBA00023163"/>
    </source>
</evidence>
<name>A0A2W5R8W7_ANCNO</name>
<evidence type="ECO:0000313" key="5">
    <source>
        <dbReference type="EMBL" id="PZQ85259.1"/>
    </source>
</evidence>
<dbReference type="GO" id="GO:0003700">
    <property type="term" value="F:DNA-binding transcription factor activity"/>
    <property type="evidence" value="ECO:0007669"/>
    <property type="project" value="InterPro"/>
</dbReference>
<evidence type="ECO:0000256" key="2">
    <source>
        <dbReference type="ARBA" id="ARBA00023125"/>
    </source>
</evidence>
<dbReference type="Gene3D" id="1.10.10.10">
    <property type="entry name" value="Winged helix-like DNA-binding domain superfamily/Winged helix DNA-binding domain"/>
    <property type="match status" value="1"/>
</dbReference>